<protein>
    <recommendedName>
        <fullName evidence="4">Phosphate-selective porin O/P</fullName>
    </recommendedName>
</protein>
<comment type="caution">
    <text evidence="2">The sequence shown here is derived from an EMBL/GenBank/DDBJ whole genome shotgun (WGS) entry which is preliminary data.</text>
</comment>
<feature type="chain" id="PRO_5045172610" description="Phosphate-selective porin O/P" evidence="1">
    <location>
        <begin position="32"/>
        <end position="415"/>
    </location>
</feature>
<evidence type="ECO:0000256" key="1">
    <source>
        <dbReference type="SAM" id="SignalP"/>
    </source>
</evidence>
<organism evidence="2 3">
    <name type="scientific">Natronospira proteinivora</name>
    <dbReference type="NCBI Taxonomy" id="1807133"/>
    <lineage>
        <taxon>Bacteria</taxon>
        <taxon>Pseudomonadati</taxon>
        <taxon>Pseudomonadota</taxon>
        <taxon>Gammaproteobacteria</taxon>
        <taxon>Natronospirales</taxon>
        <taxon>Natronospiraceae</taxon>
        <taxon>Natronospira</taxon>
    </lineage>
</organism>
<sequence>MNNKNRFIPHSATPITLLACAGLLTAPAAMADPRANADAIEGLEERLVDLEDTHGEFTLGGAAWLNYEYNTYDDQIQDRLGDFRFDLIRIEARGSSGPWEISAQYRWYEYMDVIHHAWIGYELESGAQLQTGISQVPFGLQPYASHSYWFGVPYYLGFEDDYQAGVKYVNQTGEWDIQAAYYPNPAIATPSSNDRYAWNVVTNQDLDAPEGYETQANRQNDQANLRLARTFFQDSDFPTEIGLSTQYGRLYNEITEEHGDHWATALHSRTNFGEDEAWGLELEWINYQYNPENPEGINDDAVLYGAFLFDSLAAAEGDLYIANLTRDFHVDWGPVSHLTCYINYSVLDKAPQDFADSELHTTGCAVTAGPTYTFVDIIRGKNHNFMGSDPVTAFAQGDPNADWETRFNINIGIYW</sequence>
<dbReference type="Proteomes" id="UP001523550">
    <property type="component" value="Unassembled WGS sequence"/>
</dbReference>
<proteinExistence type="predicted"/>
<dbReference type="InterPro" id="IPR023614">
    <property type="entry name" value="Porin_dom_sf"/>
</dbReference>
<keyword evidence="3" id="KW-1185">Reference proteome</keyword>
<feature type="signal peptide" evidence="1">
    <location>
        <begin position="1"/>
        <end position="31"/>
    </location>
</feature>
<reference evidence="2 3" key="1">
    <citation type="submission" date="2022-03" db="EMBL/GenBank/DDBJ databases">
        <title>Genomic Encyclopedia of Type Strains, Phase III (KMG-III): the genomes of soil and plant-associated and newly described type strains.</title>
        <authorList>
            <person name="Whitman W."/>
        </authorList>
    </citation>
    <scope>NUCLEOTIDE SEQUENCE [LARGE SCALE GENOMIC DNA]</scope>
    <source>
        <strain evidence="2 3">BSker1</strain>
    </source>
</reference>
<evidence type="ECO:0008006" key="4">
    <source>
        <dbReference type="Google" id="ProtNLM"/>
    </source>
</evidence>
<name>A0ABT1GAH7_9GAMM</name>
<dbReference type="EMBL" id="JALJYF010000002">
    <property type="protein sequence ID" value="MCP1728304.1"/>
    <property type="molecule type" value="Genomic_DNA"/>
</dbReference>
<dbReference type="PROSITE" id="PS51257">
    <property type="entry name" value="PROKAR_LIPOPROTEIN"/>
    <property type="match status" value="1"/>
</dbReference>
<evidence type="ECO:0000313" key="2">
    <source>
        <dbReference type="EMBL" id="MCP1728304.1"/>
    </source>
</evidence>
<gene>
    <name evidence="2" type="ORF">J2T60_002304</name>
</gene>
<accession>A0ABT1GAH7</accession>
<dbReference type="Gene3D" id="2.40.160.10">
    <property type="entry name" value="Porin"/>
    <property type="match status" value="1"/>
</dbReference>
<dbReference type="RefSeq" id="WP_253450174.1">
    <property type="nucleotide sequence ID" value="NZ_JALJYF010000002.1"/>
</dbReference>
<evidence type="ECO:0000313" key="3">
    <source>
        <dbReference type="Proteomes" id="UP001523550"/>
    </source>
</evidence>
<keyword evidence="1" id="KW-0732">Signal</keyword>